<organism evidence="3 4">
    <name type="scientific">Gymnopilus junonius</name>
    <name type="common">Spectacular rustgill mushroom</name>
    <name type="synonym">Gymnopilus spectabilis subsp. junonius</name>
    <dbReference type="NCBI Taxonomy" id="109634"/>
    <lineage>
        <taxon>Eukaryota</taxon>
        <taxon>Fungi</taxon>
        <taxon>Dikarya</taxon>
        <taxon>Basidiomycota</taxon>
        <taxon>Agaricomycotina</taxon>
        <taxon>Agaricomycetes</taxon>
        <taxon>Agaricomycetidae</taxon>
        <taxon>Agaricales</taxon>
        <taxon>Agaricineae</taxon>
        <taxon>Hymenogastraceae</taxon>
        <taxon>Gymnopilus</taxon>
    </lineage>
</organism>
<feature type="region of interest" description="Disordered" evidence="1">
    <location>
        <begin position="144"/>
        <end position="169"/>
    </location>
</feature>
<proteinExistence type="predicted"/>
<keyword evidence="4" id="KW-1185">Reference proteome</keyword>
<evidence type="ECO:0000313" key="4">
    <source>
        <dbReference type="Proteomes" id="UP000724874"/>
    </source>
</evidence>
<dbReference type="EMBL" id="JADNYJ010000019">
    <property type="protein sequence ID" value="KAF8906304.1"/>
    <property type="molecule type" value="Genomic_DNA"/>
</dbReference>
<dbReference type="AlphaFoldDB" id="A0A9P5TRU3"/>
<accession>A0A9P5TRU3</accession>
<dbReference type="Proteomes" id="UP000724874">
    <property type="component" value="Unassembled WGS sequence"/>
</dbReference>
<keyword evidence="2" id="KW-1133">Transmembrane helix</keyword>
<feature type="compositionally biased region" description="Basic and acidic residues" evidence="1">
    <location>
        <begin position="154"/>
        <end position="169"/>
    </location>
</feature>
<sequence>MSQSRNYNTSTLALVFVAPIAVSTAAYYLVNKALKDPAFAERWATLAAFVGGFVTLGLFMTSGFIFSAYLFYMSFNLTFLLLMVANVLVPDVVLFSIYPALLTYLTVHTVIYSVLRTSEPPVSIEDIGVFGSVHGRIEKGVRRGIGSDNLDESTTEKSQNEPAIQEKPEFTGVHFIPVSGPPKESVAGSVM</sequence>
<feature type="transmembrane region" description="Helical" evidence="2">
    <location>
        <begin position="12"/>
        <end position="30"/>
    </location>
</feature>
<protein>
    <submittedName>
        <fullName evidence="3">Uncharacterized protein</fullName>
    </submittedName>
</protein>
<keyword evidence="2" id="KW-0812">Transmembrane</keyword>
<comment type="caution">
    <text evidence="3">The sequence shown here is derived from an EMBL/GenBank/DDBJ whole genome shotgun (WGS) entry which is preliminary data.</text>
</comment>
<keyword evidence="2" id="KW-0472">Membrane</keyword>
<gene>
    <name evidence="3" type="ORF">CPB84DRAFT_1770513</name>
</gene>
<reference evidence="3" key="1">
    <citation type="submission" date="2020-11" db="EMBL/GenBank/DDBJ databases">
        <authorList>
            <consortium name="DOE Joint Genome Institute"/>
            <person name="Ahrendt S."/>
            <person name="Riley R."/>
            <person name="Andreopoulos W."/>
            <person name="LaButti K."/>
            <person name="Pangilinan J."/>
            <person name="Ruiz-duenas F.J."/>
            <person name="Barrasa J.M."/>
            <person name="Sanchez-Garcia M."/>
            <person name="Camarero S."/>
            <person name="Miyauchi S."/>
            <person name="Serrano A."/>
            <person name="Linde D."/>
            <person name="Babiker R."/>
            <person name="Drula E."/>
            <person name="Ayuso-Fernandez I."/>
            <person name="Pacheco R."/>
            <person name="Padilla G."/>
            <person name="Ferreira P."/>
            <person name="Barriuso J."/>
            <person name="Kellner H."/>
            <person name="Castanera R."/>
            <person name="Alfaro M."/>
            <person name="Ramirez L."/>
            <person name="Pisabarro A.G."/>
            <person name="Kuo A."/>
            <person name="Tritt A."/>
            <person name="Lipzen A."/>
            <person name="He G."/>
            <person name="Yan M."/>
            <person name="Ng V."/>
            <person name="Cullen D."/>
            <person name="Martin F."/>
            <person name="Rosso M.-N."/>
            <person name="Henrissat B."/>
            <person name="Hibbett D."/>
            <person name="Martinez A.T."/>
            <person name="Grigoriev I.V."/>
        </authorList>
    </citation>
    <scope>NUCLEOTIDE SEQUENCE</scope>
    <source>
        <strain evidence="3">AH 44721</strain>
    </source>
</reference>
<feature type="transmembrane region" description="Helical" evidence="2">
    <location>
        <begin position="42"/>
        <end position="62"/>
    </location>
</feature>
<evidence type="ECO:0000313" key="3">
    <source>
        <dbReference type="EMBL" id="KAF8906304.1"/>
    </source>
</evidence>
<evidence type="ECO:0000256" key="2">
    <source>
        <dbReference type="SAM" id="Phobius"/>
    </source>
</evidence>
<evidence type="ECO:0000256" key="1">
    <source>
        <dbReference type="SAM" id="MobiDB-lite"/>
    </source>
</evidence>
<name>A0A9P5TRU3_GYMJU</name>